<proteinExistence type="predicted"/>
<protein>
    <submittedName>
        <fullName evidence="3">Uncharacterized protein</fullName>
    </submittedName>
</protein>
<keyword evidence="2" id="KW-0812">Transmembrane</keyword>
<dbReference type="OrthoDB" id="10039049at2759"/>
<feature type="transmembrane region" description="Helical" evidence="2">
    <location>
        <begin position="208"/>
        <end position="231"/>
    </location>
</feature>
<dbReference type="AlphaFoldDB" id="A0A8A3P5P3"/>
<dbReference type="Proteomes" id="UP000672032">
    <property type="component" value="Chromosome 2"/>
</dbReference>
<evidence type="ECO:0000313" key="3">
    <source>
        <dbReference type="EMBL" id="QSZ31684.1"/>
    </source>
</evidence>
<evidence type="ECO:0000256" key="1">
    <source>
        <dbReference type="SAM" id="MobiDB-lite"/>
    </source>
</evidence>
<sequence>MARMASTTASSPMTTAPSSDSAHPIQHSLAERVKENLIQQQSSPRPEYPHSLKTALESVARNRTSSSDVSESESLEDYDTLKPDPMSIVTGGKGGGLRIDTDSATSVAIPQTVYAELKVPSQQSRQGPAKCKSIPVTLNKLQKNGKGHYSFEADDDELRDLLKGTVAHYSQDNTPGEPKKRTKFSDLVFTKKFTAFDRHNNIVADSPFYGFFTLAWLAFVVFVLQLAVTNWRKHGNILGTNEIMEMMFHRDVVVLGLSDGVMCLATGFGLVLQKFIYQGCISWNREGWIIQSVSLFFGQSTRWQ</sequence>
<evidence type="ECO:0000256" key="2">
    <source>
        <dbReference type="SAM" id="Phobius"/>
    </source>
</evidence>
<keyword evidence="2" id="KW-0472">Membrane</keyword>
<name>A0A8A3P5P3_9HELO</name>
<organism evidence="3 4">
    <name type="scientific">Monilinia vaccinii-corymbosi</name>
    <dbReference type="NCBI Taxonomy" id="61207"/>
    <lineage>
        <taxon>Eukaryota</taxon>
        <taxon>Fungi</taxon>
        <taxon>Dikarya</taxon>
        <taxon>Ascomycota</taxon>
        <taxon>Pezizomycotina</taxon>
        <taxon>Leotiomycetes</taxon>
        <taxon>Helotiales</taxon>
        <taxon>Sclerotiniaceae</taxon>
        <taxon>Monilinia</taxon>
    </lineage>
</organism>
<evidence type="ECO:0000313" key="4">
    <source>
        <dbReference type="Proteomes" id="UP000672032"/>
    </source>
</evidence>
<feature type="transmembrane region" description="Helical" evidence="2">
    <location>
        <begin position="252"/>
        <end position="272"/>
    </location>
</feature>
<reference evidence="3" key="1">
    <citation type="submission" date="2020-10" db="EMBL/GenBank/DDBJ databases">
        <title>Genome Sequence of Monilinia vaccinii-corymbosi Sheds Light on Mummy Berry Disease Infection of Blueberry and Mating Type.</title>
        <authorList>
            <person name="Yow A.G."/>
            <person name="Zhang Y."/>
            <person name="Bansal K."/>
            <person name="Eacker S.M."/>
            <person name="Sullivan S."/>
            <person name="Liachko I."/>
            <person name="Cubeta M.A."/>
            <person name="Rollins J.A."/>
            <person name="Ashrafi H."/>
        </authorList>
    </citation>
    <scope>NUCLEOTIDE SEQUENCE</scope>
    <source>
        <strain evidence="3">RL-1</strain>
    </source>
</reference>
<dbReference type="EMBL" id="CP063406">
    <property type="protein sequence ID" value="QSZ31684.1"/>
    <property type="molecule type" value="Genomic_DNA"/>
</dbReference>
<feature type="compositionally biased region" description="Low complexity" evidence="1">
    <location>
        <begin position="1"/>
        <end position="22"/>
    </location>
</feature>
<keyword evidence="2" id="KW-1133">Transmembrane helix</keyword>
<keyword evidence="4" id="KW-1185">Reference proteome</keyword>
<feature type="region of interest" description="Disordered" evidence="1">
    <location>
        <begin position="1"/>
        <end position="86"/>
    </location>
</feature>
<accession>A0A8A3P5P3</accession>
<gene>
    <name evidence="3" type="ORF">DSL72_001251</name>
</gene>